<comment type="function">
    <text evidence="5">Involved in formation and maintenance of cell shape.</text>
</comment>
<feature type="transmembrane region" description="Helical" evidence="7">
    <location>
        <begin position="7"/>
        <end position="29"/>
    </location>
</feature>
<dbReference type="eggNOG" id="COG1792">
    <property type="taxonomic scope" value="Bacteria"/>
</dbReference>
<dbReference type="Gene3D" id="2.40.10.340">
    <property type="entry name" value="Rod shape-determining protein MreC, domain 1"/>
    <property type="match status" value="1"/>
</dbReference>
<dbReference type="PANTHER" id="PTHR34138">
    <property type="entry name" value="CELL SHAPE-DETERMINING PROTEIN MREC"/>
    <property type="match status" value="1"/>
</dbReference>
<dbReference type="STRING" id="1279009.ADICEAN_01871"/>
<evidence type="ECO:0000256" key="5">
    <source>
        <dbReference type="PIRNR" id="PIRNR038471"/>
    </source>
</evidence>
<dbReference type="EMBL" id="AODQ01000039">
    <property type="protein sequence ID" value="EMR02964.1"/>
    <property type="molecule type" value="Genomic_DNA"/>
</dbReference>
<dbReference type="RefSeq" id="WP_009195267.1">
    <property type="nucleotide sequence ID" value="NZ_AODQ01000039.1"/>
</dbReference>
<organism evidence="9 10">
    <name type="scientific">Cesiribacter andamanensis AMV16</name>
    <dbReference type="NCBI Taxonomy" id="1279009"/>
    <lineage>
        <taxon>Bacteria</taxon>
        <taxon>Pseudomonadati</taxon>
        <taxon>Bacteroidota</taxon>
        <taxon>Cytophagia</taxon>
        <taxon>Cytophagales</taxon>
        <taxon>Cesiribacteraceae</taxon>
        <taxon>Cesiribacter</taxon>
    </lineage>
</organism>
<evidence type="ECO:0000256" key="4">
    <source>
        <dbReference type="ARBA" id="ARBA00032089"/>
    </source>
</evidence>
<dbReference type="AlphaFoldDB" id="M7NWX5"/>
<evidence type="ECO:0000256" key="1">
    <source>
        <dbReference type="ARBA" id="ARBA00009369"/>
    </source>
</evidence>
<gene>
    <name evidence="9" type="ORF">ADICEAN_01871</name>
</gene>
<name>M7NWX5_9BACT</name>
<dbReference type="InterPro" id="IPR042175">
    <property type="entry name" value="Cell/Rod_MreC_2"/>
</dbReference>
<dbReference type="NCBIfam" id="NF010532">
    <property type="entry name" value="PRK13922.9-3"/>
    <property type="match status" value="1"/>
</dbReference>
<dbReference type="PANTHER" id="PTHR34138:SF1">
    <property type="entry name" value="CELL SHAPE-DETERMINING PROTEIN MREC"/>
    <property type="match status" value="1"/>
</dbReference>
<evidence type="ECO:0000256" key="6">
    <source>
        <dbReference type="SAM" id="Coils"/>
    </source>
</evidence>
<evidence type="ECO:0000313" key="9">
    <source>
        <dbReference type="EMBL" id="EMR02964.1"/>
    </source>
</evidence>
<evidence type="ECO:0000256" key="7">
    <source>
        <dbReference type="SAM" id="Phobius"/>
    </source>
</evidence>
<keyword evidence="6" id="KW-0175">Coiled coil</keyword>
<evidence type="ECO:0000259" key="8">
    <source>
        <dbReference type="Pfam" id="PF04085"/>
    </source>
</evidence>
<dbReference type="OrthoDB" id="9811827at2"/>
<dbReference type="GO" id="GO:0008360">
    <property type="term" value="P:regulation of cell shape"/>
    <property type="evidence" value="ECO:0007669"/>
    <property type="project" value="UniProtKB-KW"/>
</dbReference>
<evidence type="ECO:0000313" key="10">
    <source>
        <dbReference type="Proteomes" id="UP000011910"/>
    </source>
</evidence>
<comment type="caution">
    <text evidence="9">The sequence shown here is derived from an EMBL/GenBank/DDBJ whole genome shotgun (WGS) entry which is preliminary data.</text>
</comment>
<dbReference type="Gene3D" id="2.40.10.350">
    <property type="entry name" value="Rod shape-determining protein MreC, domain 2"/>
    <property type="match status" value="1"/>
</dbReference>
<dbReference type="PIRSF" id="PIRSF038471">
    <property type="entry name" value="MreC"/>
    <property type="match status" value="1"/>
</dbReference>
<evidence type="ECO:0000256" key="2">
    <source>
        <dbReference type="ARBA" id="ARBA00013855"/>
    </source>
</evidence>
<keyword evidence="7" id="KW-1133">Transmembrane helix</keyword>
<proteinExistence type="inferred from homology"/>
<dbReference type="InterPro" id="IPR042177">
    <property type="entry name" value="Cell/Rod_1"/>
</dbReference>
<keyword evidence="3 5" id="KW-0133">Cell shape</keyword>
<feature type="coiled-coil region" evidence="6">
    <location>
        <begin position="60"/>
        <end position="87"/>
    </location>
</feature>
<accession>M7NWX5</accession>
<dbReference type="InterPro" id="IPR055342">
    <property type="entry name" value="MreC_beta-barrel_core"/>
</dbReference>
<keyword evidence="10" id="KW-1185">Reference proteome</keyword>
<dbReference type="InterPro" id="IPR007221">
    <property type="entry name" value="MreC"/>
</dbReference>
<dbReference type="PATRIC" id="fig|1279009.4.peg.1901"/>
<comment type="similarity">
    <text evidence="1 5">Belongs to the MreC family.</text>
</comment>
<keyword evidence="7" id="KW-0812">Transmembrane</keyword>
<reference evidence="9 10" key="1">
    <citation type="journal article" date="2013" name="Genome Announc.">
        <title>Draft Genome Sequence of Cesiribacter andamanensis Strain AMV16T, Isolated from a Soil Sample from a Mud Volcano in the Andaman Islands, India.</title>
        <authorList>
            <person name="Shivaji S."/>
            <person name="Ara S."/>
            <person name="Begum Z."/>
            <person name="Srinivas T.N."/>
            <person name="Singh A."/>
            <person name="Kumar Pinnaka A."/>
        </authorList>
    </citation>
    <scope>NUCLEOTIDE SEQUENCE [LARGE SCALE GENOMIC DNA]</scope>
    <source>
        <strain evidence="9 10">AMV16</strain>
    </source>
</reference>
<dbReference type="Pfam" id="PF04085">
    <property type="entry name" value="MreC"/>
    <property type="match status" value="1"/>
</dbReference>
<dbReference type="GO" id="GO:0005886">
    <property type="term" value="C:plasma membrane"/>
    <property type="evidence" value="ECO:0007669"/>
    <property type="project" value="TreeGrafter"/>
</dbReference>
<dbReference type="Proteomes" id="UP000011910">
    <property type="component" value="Unassembled WGS sequence"/>
</dbReference>
<protein>
    <recommendedName>
        <fullName evidence="2 5">Cell shape-determining protein MreC</fullName>
    </recommendedName>
    <alternativeName>
        <fullName evidence="4 5">Cell shape protein MreC</fullName>
    </alternativeName>
</protein>
<feature type="domain" description="Rod shape-determining protein MreC beta-barrel core" evidence="8">
    <location>
        <begin position="112"/>
        <end position="259"/>
    </location>
</feature>
<keyword evidence="7" id="KW-0472">Membrane</keyword>
<evidence type="ECO:0000256" key="3">
    <source>
        <dbReference type="ARBA" id="ARBA00022960"/>
    </source>
</evidence>
<sequence>MNILFQFLYTYRALVLFVVLELVCVWLIVQNNRYQSAAFFNSANTVAASVTQTSNEVSNYLYLKEANESLSEENARLQQELRQLQQQLSLPSMRAAVPAEVEQQYTFQAAQVINNSIHNSKNYITINKGMVDGIRPGMGVIGPNGVVGRIRSASDHFAVAISLLHTNMLVSAVVGDTDAFGSVKWNGRDPQIANLDYIARHQKVAEGDTIFTSTYNSIFPAGIPIGVVTEVSLSDNATYYDIKLDLATDFSSLSYVYVIRNRLKQERDSLESISIN</sequence>